<dbReference type="InterPro" id="IPR000515">
    <property type="entry name" value="MetI-like"/>
</dbReference>
<dbReference type="eggNOG" id="COG1175">
    <property type="taxonomic scope" value="Bacteria"/>
</dbReference>
<gene>
    <name evidence="12" type="ORF">U27_03956</name>
</gene>
<organism evidence="12">
    <name type="scientific">Vecturithrix granuli</name>
    <dbReference type="NCBI Taxonomy" id="1499967"/>
    <lineage>
        <taxon>Bacteria</taxon>
        <taxon>Candidatus Moduliflexota</taxon>
        <taxon>Candidatus Vecturitrichia</taxon>
        <taxon>Candidatus Vecturitrichales</taxon>
        <taxon>Candidatus Vecturitrichaceae</taxon>
        <taxon>Candidatus Vecturithrix</taxon>
    </lineage>
</organism>
<dbReference type="GO" id="GO:0005886">
    <property type="term" value="C:plasma membrane"/>
    <property type="evidence" value="ECO:0007669"/>
    <property type="project" value="UniProtKB-SubCell"/>
</dbReference>
<evidence type="ECO:0000256" key="1">
    <source>
        <dbReference type="ARBA" id="ARBA00004429"/>
    </source>
</evidence>
<keyword evidence="4" id="KW-1003">Cell membrane</keyword>
<evidence type="ECO:0000256" key="6">
    <source>
        <dbReference type="ARBA" id="ARBA00022692"/>
    </source>
</evidence>
<dbReference type="PANTHER" id="PTHR43227">
    <property type="entry name" value="BLL4140 PROTEIN"/>
    <property type="match status" value="1"/>
</dbReference>
<evidence type="ECO:0000256" key="5">
    <source>
        <dbReference type="ARBA" id="ARBA00022519"/>
    </source>
</evidence>
<evidence type="ECO:0000256" key="3">
    <source>
        <dbReference type="ARBA" id="ARBA00022448"/>
    </source>
</evidence>
<dbReference type="STRING" id="1499967.U27_03956"/>
<feature type="transmembrane region" description="Helical" evidence="10">
    <location>
        <begin position="107"/>
        <end position="126"/>
    </location>
</feature>
<dbReference type="HOGENOM" id="CLU_016047_0_2_0"/>
<dbReference type="GO" id="GO:0055085">
    <property type="term" value="P:transmembrane transport"/>
    <property type="evidence" value="ECO:0007669"/>
    <property type="project" value="InterPro"/>
</dbReference>
<keyword evidence="7 10" id="KW-1133">Transmembrane helix</keyword>
<evidence type="ECO:0000256" key="2">
    <source>
        <dbReference type="ARBA" id="ARBA00011557"/>
    </source>
</evidence>
<dbReference type="CDD" id="cd06261">
    <property type="entry name" value="TM_PBP2"/>
    <property type="match status" value="1"/>
</dbReference>
<feature type="transmembrane region" description="Helical" evidence="10">
    <location>
        <begin position="9"/>
        <end position="28"/>
    </location>
</feature>
<sequence>MQTKFPEKWIAYLLLAPSVLIVIIFLIVPSVQSIHLSFYRISPFGDRRIFKGLENFATLFRSADYRNSLKVTIIFTLSVVIVGIFLSLLLAIAANQKIKGIGFYRTALIWPYALSPAVAGTIWAMLFDPATGAASFVMKELTGLTPSWRTNGTVAIILIIAAATWKMIGYNVIFFLSGLQGIQYDIIEASHIDGAGALGRFWHITVPLISPMTFFLFIMNSLYAFFEVFGLIDIMTQGGPARATELLVYSLYLDGFRNLRTGYAAAQSIILFVFVAALTLLQFRFSKKWVFYQ</sequence>
<evidence type="ECO:0000259" key="11">
    <source>
        <dbReference type="PROSITE" id="PS50928"/>
    </source>
</evidence>
<evidence type="ECO:0000313" key="12">
    <source>
        <dbReference type="EMBL" id="GAK56992.1"/>
    </source>
</evidence>
<reference evidence="12" key="1">
    <citation type="journal article" date="2015" name="PeerJ">
        <title>First genomic representation of candidate bacterial phylum KSB3 points to enhanced environmental sensing as a trigger of wastewater bulking.</title>
        <authorList>
            <person name="Sekiguchi Y."/>
            <person name="Ohashi A."/>
            <person name="Parks D.H."/>
            <person name="Yamauchi T."/>
            <person name="Tyson G.W."/>
            <person name="Hugenholtz P."/>
        </authorList>
    </citation>
    <scope>NUCLEOTIDE SEQUENCE [LARGE SCALE GENOMIC DNA]</scope>
</reference>
<feature type="transmembrane region" description="Helical" evidence="10">
    <location>
        <begin position="263"/>
        <end position="283"/>
    </location>
</feature>
<feature type="transmembrane region" description="Helical" evidence="10">
    <location>
        <begin position="154"/>
        <end position="179"/>
    </location>
</feature>
<evidence type="ECO:0000256" key="9">
    <source>
        <dbReference type="ARBA" id="ARBA00040780"/>
    </source>
</evidence>
<keyword evidence="5" id="KW-0997">Cell inner membrane</keyword>
<dbReference type="Gene3D" id="1.10.3720.10">
    <property type="entry name" value="MetI-like"/>
    <property type="match status" value="1"/>
</dbReference>
<evidence type="ECO:0000256" key="10">
    <source>
        <dbReference type="RuleBase" id="RU363032"/>
    </source>
</evidence>
<proteinExistence type="inferred from homology"/>
<comment type="subunit">
    <text evidence="2">The complex is composed of two ATP-binding proteins (UgpC), two transmembrane proteins (UgpA and UgpE) and a solute-binding protein (UgpB).</text>
</comment>
<feature type="transmembrane region" description="Helical" evidence="10">
    <location>
        <begin position="71"/>
        <end position="95"/>
    </location>
</feature>
<dbReference type="InterPro" id="IPR035906">
    <property type="entry name" value="MetI-like_sf"/>
</dbReference>
<keyword evidence="6 10" id="KW-0812">Transmembrane</keyword>
<comment type="subcellular location">
    <subcellularLocation>
        <location evidence="1">Cell inner membrane</location>
        <topology evidence="1">Multi-pass membrane protein</topology>
    </subcellularLocation>
    <subcellularLocation>
        <location evidence="10">Cell membrane</location>
        <topology evidence="10">Multi-pass membrane protein</topology>
    </subcellularLocation>
</comment>
<accession>A0A081BXD7</accession>
<dbReference type="SUPFAM" id="SSF161098">
    <property type="entry name" value="MetI-like"/>
    <property type="match status" value="1"/>
</dbReference>
<evidence type="ECO:0000256" key="8">
    <source>
        <dbReference type="ARBA" id="ARBA00023136"/>
    </source>
</evidence>
<feature type="domain" description="ABC transmembrane type-1" evidence="11">
    <location>
        <begin position="69"/>
        <end position="282"/>
    </location>
</feature>
<dbReference type="PANTHER" id="PTHR43227:SF9">
    <property type="entry name" value="SN-GLYCEROL-3-PHOSPHATE TRANSPORT SYSTEM PERMEASE PROTEIN UGPA"/>
    <property type="match status" value="1"/>
</dbReference>
<dbReference type="InterPro" id="IPR050809">
    <property type="entry name" value="UgpAE/MalFG_permease"/>
</dbReference>
<evidence type="ECO:0000313" key="13">
    <source>
        <dbReference type="Proteomes" id="UP000030661"/>
    </source>
</evidence>
<protein>
    <recommendedName>
        <fullName evidence="9">sn-glycerol-3-phosphate transport system permease protein UgpA</fullName>
    </recommendedName>
</protein>
<evidence type="ECO:0000256" key="4">
    <source>
        <dbReference type="ARBA" id="ARBA00022475"/>
    </source>
</evidence>
<evidence type="ECO:0000256" key="7">
    <source>
        <dbReference type="ARBA" id="ARBA00022989"/>
    </source>
</evidence>
<keyword evidence="8 10" id="KW-0472">Membrane</keyword>
<dbReference type="Pfam" id="PF00528">
    <property type="entry name" value="BPD_transp_1"/>
    <property type="match status" value="1"/>
</dbReference>
<keyword evidence="13" id="KW-1185">Reference proteome</keyword>
<feature type="transmembrane region" description="Helical" evidence="10">
    <location>
        <begin position="200"/>
        <end position="226"/>
    </location>
</feature>
<dbReference type="Proteomes" id="UP000030661">
    <property type="component" value="Unassembled WGS sequence"/>
</dbReference>
<dbReference type="PROSITE" id="PS50928">
    <property type="entry name" value="ABC_TM1"/>
    <property type="match status" value="1"/>
</dbReference>
<name>A0A081BXD7_VECG1</name>
<comment type="similarity">
    <text evidence="10">Belongs to the binding-protein-dependent transport system permease family.</text>
</comment>
<dbReference type="AlphaFoldDB" id="A0A081BXD7"/>
<keyword evidence="3 10" id="KW-0813">Transport</keyword>
<dbReference type="EMBL" id="DF820465">
    <property type="protein sequence ID" value="GAK56992.1"/>
    <property type="molecule type" value="Genomic_DNA"/>
</dbReference>